<organism evidence="1 2">
    <name type="scientific">Fusarium oxysporum (strain Fo5176)</name>
    <name type="common">Fusarium vascular wilt</name>
    <dbReference type="NCBI Taxonomy" id="660025"/>
    <lineage>
        <taxon>Eukaryota</taxon>
        <taxon>Fungi</taxon>
        <taxon>Dikarya</taxon>
        <taxon>Ascomycota</taxon>
        <taxon>Pezizomycotina</taxon>
        <taxon>Sordariomycetes</taxon>
        <taxon>Hypocreomycetidae</taxon>
        <taxon>Hypocreales</taxon>
        <taxon>Nectriaceae</taxon>
        <taxon>Fusarium</taxon>
        <taxon>Fusarium oxysporum species complex</taxon>
    </lineage>
</organism>
<dbReference type="EnsemblFungi" id="FOXG_03125T0">
    <property type="protein sequence ID" value="FOXG_03125P0"/>
    <property type="gene ID" value="FOXG_03125"/>
</dbReference>
<evidence type="ECO:0000313" key="1">
    <source>
        <dbReference type="EnsemblFungi" id="FOXG_03125P0"/>
    </source>
</evidence>
<reference evidence="1" key="2">
    <citation type="submission" date="2025-08" db="UniProtKB">
        <authorList>
            <consortium name="EnsemblFungi"/>
        </authorList>
    </citation>
    <scope>IDENTIFICATION</scope>
    <source>
        <strain evidence="1">4287 / CBS 123668 / FGSC 9935 / NRRL 34936</strain>
    </source>
</reference>
<reference evidence="2" key="1">
    <citation type="journal article" date="2012" name="Mol. Plant Microbe Interact.">
        <title>A highly conserved effector in Fusarium oxysporum is required for full virulence on Arabidopsis.</title>
        <authorList>
            <person name="Thatcher L.F."/>
            <person name="Gardiner D.M."/>
            <person name="Kazan K."/>
            <person name="Manners J."/>
        </authorList>
    </citation>
    <scope>NUCLEOTIDE SEQUENCE [LARGE SCALE GENOMIC DNA]</scope>
    <source>
        <strain evidence="2">Fo5176</strain>
    </source>
</reference>
<evidence type="ECO:0000313" key="2">
    <source>
        <dbReference type="Proteomes" id="UP000002489"/>
    </source>
</evidence>
<protein>
    <submittedName>
        <fullName evidence="1">Uncharacterized protein</fullName>
    </submittedName>
</protein>
<proteinExistence type="predicted"/>
<dbReference type="Proteomes" id="UP000002489">
    <property type="component" value="Unassembled WGS sequence"/>
</dbReference>
<accession>A0A0D2XGT1</accession>
<sequence length="51" mass="5617">MSSPGMASSCTCIAQKHHEGLASLGLELFDESLLEEMRLQHYPSLALTNLR</sequence>
<dbReference type="AlphaFoldDB" id="A0A0D2XGT1"/>
<name>A0A0D2XGT1_FUSOF</name>